<dbReference type="SUPFAM" id="SSF75005">
    <property type="entry name" value="Arabinanase/levansucrase/invertase"/>
    <property type="match status" value="1"/>
</dbReference>
<evidence type="ECO:0000256" key="5">
    <source>
        <dbReference type="SAM" id="SignalP"/>
    </source>
</evidence>
<dbReference type="InterPro" id="IPR005084">
    <property type="entry name" value="CBM6"/>
</dbReference>
<dbReference type="InterPro" id="IPR006710">
    <property type="entry name" value="Glyco_hydro_43"/>
</dbReference>
<dbReference type="InterPro" id="IPR008979">
    <property type="entry name" value="Galactose-bd-like_sf"/>
</dbReference>
<evidence type="ECO:0000256" key="2">
    <source>
        <dbReference type="ARBA" id="ARBA00022801"/>
    </source>
</evidence>
<dbReference type="GO" id="GO:0005975">
    <property type="term" value="P:carbohydrate metabolic process"/>
    <property type="evidence" value="ECO:0007669"/>
    <property type="project" value="InterPro"/>
</dbReference>
<keyword evidence="8" id="KW-1185">Reference proteome</keyword>
<dbReference type="PANTHER" id="PTHR22925:SF3">
    <property type="entry name" value="GLYCOSYL HYDROLASE FAMILY PROTEIN 43"/>
    <property type="match status" value="1"/>
</dbReference>
<comment type="similarity">
    <text evidence="1 4">Belongs to the glycosyl hydrolase 43 family.</text>
</comment>
<dbReference type="Gene3D" id="2.60.120.260">
    <property type="entry name" value="Galactose-binding domain-like"/>
    <property type="match status" value="1"/>
</dbReference>
<dbReference type="CDD" id="cd04081">
    <property type="entry name" value="CBM35_galactosidase-like"/>
    <property type="match status" value="1"/>
</dbReference>
<dbReference type="OrthoDB" id="9970295at2759"/>
<evidence type="ECO:0000256" key="1">
    <source>
        <dbReference type="ARBA" id="ARBA00009865"/>
    </source>
</evidence>
<evidence type="ECO:0000256" key="4">
    <source>
        <dbReference type="RuleBase" id="RU361187"/>
    </source>
</evidence>
<reference evidence="7" key="1">
    <citation type="journal article" date="2020" name="Stud. Mycol.">
        <title>101 Dothideomycetes genomes: a test case for predicting lifestyles and emergence of pathogens.</title>
        <authorList>
            <person name="Haridas S."/>
            <person name="Albert R."/>
            <person name="Binder M."/>
            <person name="Bloem J."/>
            <person name="Labutti K."/>
            <person name="Salamov A."/>
            <person name="Andreopoulos B."/>
            <person name="Baker S."/>
            <person name="Barry K."/>
            <person name="Bills G."/>
            <person name="Bluhm B."/>
            <person name="Cannon C."/>
            <person name="Castanera R."/>
            <person name="Culley D."/>
            <person name="Daum C."/>
            <person name="Ezra D."/>
            <person name="Gonzalez J."/>
            <person name="Henrissat B."/>
            <person name="Kuo A."/>
            <person name="Liang C."/>
            <person name="Lipzen A."/>
            <person name="Lutzoni F."/>
            <person name="Magnuson J."/>
            <person name="Mondo S."/>
            <person name="Nolan M."/>
            <person name="Ohm R."/>
            <person name="Pangilinan J."/>
            <person name="Park H.-J."/>
            <person name="Ramirez L."/>
            <person name="Alfaro M."/>
            <person name="Sun H."/>
            <person name="Tritt A."/>
            <person name="Yoshinaga Y."/>
            <person name="Zwiers L.-H."/>
            <person name="Turgeon B."/>
            <person name="Goodwin S."/>
            <person name="Spatafora J."/>
            <person name="Crous P."/>
            <person name="Grigoriev I."/>
        </authorList>
    </citation>
    <scope>NUCLEOTIDE SEQUENCE</scope>
    <source>
        <strain evidence="7">ATCC 74209</strain>
    </source>
</reference>
<dbReference type="EMBL" id="ML994178">
    <property type="protein sequence ID" value="KAF2198012.1"/>
    <property type="molecule type" value="Genomic_DNA"/>
</dbReference>
<dbReference type="Pfam" id="PF04616">
    <property type="entry name" value="Glyco_hydro_43"/>
    <property type="match status" value="1"/>
</dbReference>
<proteinExistence type="inferred from homology"/>
<name>A0A9P4JJU1_9PLEO</name>
<keyword evidence="3 4" id="KW-0326">Glycosidase</keyword>
<evidence type="ECO:0000256" key="3">
    <source>
        <dbReference type="ARBA" id="ARBA00023295"/>
    </source>
</evidence>
<evidence type="ECO:0000313" key="7">
    <source>
        <dbReference type="EMBL" id="KAF2198012.1"/>
    </source>
</evidence>
<dbReference type="AlphaFoldDB" id="A0A9P4JJU1"/>
<accession>A0A9P4JJU1</accession>
<keyword evidence="2 4" id="KW-0378">Hydrolase</keyword>
<dbReference type="Proteomes" id="UP000799536">
    <property type="component" value="Unassembled WGS sequence"/>
</dbReference>
<evidence type="ECO:0000313" key="8">
    <source>
        <dbReference type="Proteomes" id="UP000799536"/>
    </source>
</evidence>
<feature type="chain" id="PRO_5040178034" evidence="5">
    <location>
        <begin position="19"/>
        <end position="447"/>
    </location>
</feature>
<gene>
    <name evidence="7" type="ORF">GQ43DRAFT_483666</name>
</gene>
<dbReference type="PROSITE" id="PS51175">
    <property type="entry name" value="CBM6"/>
    <property type="match status" value="1"/>
</dbReference>
<dbReference type="Gene3D" id="2.115.10.20">
    <property type="entry name" value="Glycosyl hydrolase domain, family 43"/>
    <property type="match status" value="1"/>
</dbReference>
<dbReference type="CDD" id="cd18821">
    <property type="entry name" value="GH43_Pc3Gal43A-like"/>
    <property type="match status" value="1"/>
</dbReference>
<organism evidence="7 8">
    <name type="scientific">Delitschia confertaspora ATCC 74209</name>
    <dbReference type="NCBI Taxonomy" id="1513339"/>
    <lineage>
        <taxon>Eukaryota</taxon>
        <taxon>Fungi</taxon>
        <taxon>Dikarya</taxon>
        <taxon>Ascomycota</taxon>
        <taxon>Pezizomycotina</taxon>
        <taxon>Dothideomycetes</taxon>
        <taxon>Pleosporomycetidae</taxon>
        <taxon>Pleosporales</taxon>
        <taxon>Delitschiaceae</taxon>
        <taxon>Delitschia</taxon>
    </lineage>
</organism>
<dbReference type="SUPFAM" id="SSF49785">
    <property type="entry name" value="Galactose-binding domain-like"/>
    <property type="match status" value="1"/>
</dbReference>
<evidence type="ECO:0000259" key="6">
    <source>
        <dbReference type="PROSITE" id="PS51175"/>
    </source>
</evidence>
<sequence length="447" mass="48001">MHLLKSFLPSTLLSAAVSATLQVVPGGTWTATNTGHHVQAHGGGVLKVGDTYYWVGEDKTNGSAFQNINCYSSTNLVEWKYEGALLSQTSSGDLGPNRVVERPKVIYNKSTKQYVLWMHIDSSNYGDAKVGVATGSSVCGKYNYKGSFRPLNFESRDMGLFVDDDEKGYLLTEDRKNGLRINLLSDDYLTVKSSTYLWKDSIEAPALLKKNGVYFMFGSKLTGWDPNDNVYSTATKLSGPWSAWKGFADSGSKTYKSQTNFVLPFGDSAIYMGDRWVSSNLMRSTYVWLPLSISGTTASMKNAVNWIPNISAGSTSSGPTENSYEGETAQLSGGAKSIACSSCSGKNAAGYIGGSNAGAVYFANVSGSVAARTTIRIKYMNGDKSERFADVSVNGGSAQRVAFLPGSGGEPDSSVLNVDLKAGENTVRVGMQEGWGPDVDRLMVPIS</sequence>
<dbReference type="GO" id="GO:0030246">
    <property type="term" value="F:carbohydrate binding"/>
    <property type="evidence" value="ECO:0007669"/>
    <property type="project" value="InterPro"/>
</dbReference>
<keyword evidence="5" id="KW-0732">Signal</keyword>
<dbReference type="GO" id="GO:0004553">
    <property type="term" value="F:hydrolase activity, hydrolyzing O-glycosyl compounds"/>
    <property type="evidence" value="ECO:0007669"/>
    <property type="project" value="InterPro"/>
</dbReference>
<dbReference type="PANTHER" id="PTHR22925">
    <property type="entry name" value="GLYCOSYL HYDROLASE 43 FAMILY MEMBER"/>
    <property type="match status" value="1"/>
</dbReference>
<comment type="caution">
    <text evidence="7">The sequence shown here is derived from an EMBL/GenBank/DDBJ whole genome shotgun (WGS) entry which is preliminary data.</text>
</comment>
<protein>
    <submittedName>
        <fullName evidence="7">Arabinanase/levansucrase/invertase</fullName>
    </submittedName>
</protein>
<dbReference type="InterPro" id="IPR023296">
    <property type="entry name" value="Glyco_hydro_beta-prop_sf"/>
</dbReference>
<feature type="domain" description="CBM6" evidence="6">
    <location>
        <begin position="322"/>
        <end position="445"/>
    </location>
</feature>
<feature type="signal peptide" evidence="5">
    <location>
        <begin position="1"/>
        <end position="18"/>
    </location>
</feature>
<dbReference type="Pfam" id="PF16990">
    <property type="entry name" value="CBM_35"/>
    <property type="match status" value="1"/>
</dbReference>